<dbReference type="AlphaFoldDB" id="A0A063Y6C4"/>
<sequence>MKRWTRWVVWGLTGSVVLLLVLLGLRQPSHQGPWLEAQARLPEVTTADGRIYQVQHLRDFRYDDSGAIRAAQYREADYDLSLLQQVWLGVSHFAGMGLAHAFVSFEFSDGQYLAISFEARLRPGESYSPVRGLLNQYPKILVLGTEEDIIGLRSHVRGERVLLYPLQLDAEQQTYLFRGLMEDVSDIFAKPRFYNTLLDNCVTSLLRHDPEHSAWKGLLDYRVLLPGFGDAFAQQKGWISDELPLEQLREQVRVDGRIDPDVPNYSALIR</sequence>
<evidence type="ECO:0000313" key="3">
    <source>
        <dbReference type="Proteomes" id="UP000027318"/>
    </source>
</evidence>
<proteinExistence type="predicted"/>
<organism evidence="2 3">
    <name type="scientific">Nitrincola lacisaponensis</name>
    <dbReference type="NCBI Taxonomy" id="267850"/>
    <lineage>
        <taxon>Bacteria</taxon>
        <taxon>Pseudomonadati</taxon>
        <taxon>Pseudomonadota</taxon>
        <taxon>Gammaproteobacteria</taxon>
        <taxon>Oceanospirillales</taxon>
        <taxon>Oceanospirillaceae</taxon>
        <taxon>Nitrincola</taxon>
    </lineage>
</organism>
<reference evidence="2 3" key="1">
    <citation type="journal article" date="2005" name="Int. J. Syst. Evol. Microbiol.">
        <title>Nitrincola lacisaponensis gen. nov., sp. nov., a novel alkaliphilic bacterium isolated from an alkaline, saline lake.</title>
        <authorList>
            <person name="Dimitriu P.A."/>
            <person name="Shukla S.K."/>
            <person name="Conradt J."/>
            <person name="Marquez M.C."/>
            <person name="Ventosa A."/>
            <person name="Maglia A."/>
            <person name="Peyton B.M."/>
            <person name="Pinkart H.C."/>
            <person name="Mormile M.R."/>
        </authorList>
    </citation>
    <scope>NUCLEOTIDE SEQUENCE [LARGE SCALE GENOMIC DNA]</scope>
    <source>
        <strain evidence="2 3">4CA</strain>
    </source>
</reference>
<comment type="caution">
    <text evidence="2">The sequence shown here is derived from an EMBL/GenBank/DDBJ whole genome shotgun (WGS) entry which is preliminary data.</text>
</comment>
<dbReference type="OrthoDB" id="274718at2"/>
<protein>
    <submittedName>
        <fullName evidence="2">Putative membrane protein</fullName>
    </submittedName>
</protein>
<dbReference type="InterPro" id="IPR025178">
    <property type="entry name" value="Lnb_N"/>
</dbReference>
<dbReference type="Pfam" id="PF13387">
    <property type="entry name" value="Lnb_N"/>
    <property type="match status" value="1"/>
</dbReference>
<name>A0A063Y6C4_9GAMM</name>
<gene>
    <name evidence="2" type="ORF">ADINL_0332</name>
</gene>
<accession>A0A063Y6C4</accession>
<dbReference type="RefSeq" id="WP_051632470.1">
    <property type="nucleotide sequence ID" value="NZ_JMSZ01000007.1"/>
</dbReference>
<evidence type="ECO:0000313" key="2">
    <source>
        <dbReference type="EMBL" id="KDE41259.1"/>
    </source>
</evidence>
<dbReference type="STRING" id="267850.ADINL_0332"/>
<feature type="domain" description="Lnb N-terminal periplasmic" evidence="1">
    <location>
        <begin position="72"/>
        <end position="208"/>
    </location>
</feature>
<dbReference type="Proteomes" id="UP000027318">
    <property type="component" value="Unassembled WGS sequence"/>
</dbReference>
<evidence type="ECO:0000259" key="1">
    <source>
        <dbReference type="Pfam" id="PF13387"/>
    </source>
</evidence>
<dbReference type="EMBL" id="JMSZ01000007">
    <property type="protein sequence ID" value="KDE41259.1"/>
    <property type="molecule type" value="Genomic_DNA"/>
</dbReference>
<keyword evidence="3" id="KW-1185">Reference proteome</keyword>